<protein>
    <submittedName>
        <fullName evidence="2">Uncharacterized protein</fullName>
    </submittedName>
</protein>
<accession>A0A498JK92</accession>
<proteinExistence type="predicted"/>
<dbReference type="EMBL" id="RDQH01000333">
    <property type="protein sequence ID" value="RXH94062.1"/>
    <property type="molecule type" value="Genomic_DNA"/>
</dbReference>
<feature type="region of interest" description="Disordered" evidence="1">
    <location>
        <begin position="35"/>
        <end position="66"/>
    </location>
</feature>
<name>A0A498JK92_MALDO</name>
<dbReference type="AlphaFoldDB" id="A0A498JK92"/>
<comment type="caution">
    <text evidence="2">The sequence shown here is derived from an EMBL/GenBank/DDBJ whole genome shotgun (WGS) entry which is preliminary data.</text>
</comment>
<gene>
    <name evidence="2" type="ORF">DVH24_016129</name>
</gene>
<sequence length="241" mass="26619">MPICAGHSGQSRSQDPRRLQARSLRRSPFLLPMLLQDQAQQPQPPPSPPSPLASKPARSIGMGSKDRDGVLGVEWVPDERDVTMTLAWSQMSRLLPLSILGRPVDWLGLGASLFHGLEWIDRVLAWFFDWVLGYSTSGGTALKIFGGLSAVNSCKDCRNSESGELHLFDRFWFKIEETLRFVQNVCCLGASLSGVVNMLVMASNHHGIGFTIVDTDKLKIELGIMSGMVCLMLHCLLRSLI</sequence>
<evidence type="ECO:0000313" key="2">
    <source>
        <dbReference type="EMBL" id="RXH94062.1"/>
    </source>
</evidence>
<evidence type="ECO:0000256" key="1">
    <source>
        <dbReference type="SAM" id="MobiDB-lite"/>
    </source>
</evidence>
<dbReference type="Proteomes" id="UP000290289">
    <property type="component" value="Chromosome 7"/>
</dbReference>
<feature type="compositionally biased region" description="Pro residues" evidence="1">
    <location>
        <begin position="42"/>
        <end position="51"/>
    </location>
</feature>
<organism evidence="2 3">
    <name type="scientific">Malus domestica</name>
    <name type="common">Apple</name>
    <name type="synonym">Pyrus malus</name>
    <dbReference type="NCBI Taxonomy" id="3750"/>
    <lineage>
        <taxon>Eukaryota</taxon>
        <taxon>Viridiplantae</taxon>
        <taxon>Streptophyta</taxon>
        <taxon>Embryophyta</taxon>
        <taxon>Tracheophyta</taxon>
        <taxon>Spermatophyta</taxon>
        <taxon>Magnoliopsida</taxon>
        <taxon>eudicotyledons</taxon>
        <taxon>Gunneridae</taxon>
        <taxon>Pentapetalae</taxon>
        <taxon>rosids</taxon>
        <taxon>fabids</taxon>
        <taxon>Rosales</taxon>
        <taxon>Rosaceae</taxon>
        <taxon>Amygdaloideae</taxon>
        <taxon>Maleae</taxon>
        <taxon>Malus</taxon>
    </lineage>
</organism>
<evidence type="ECO:0000313" key="3">
    <source>
        <dbReference type="Proteomes" id="UP000290289"/>
    </source>
</evidence>
<keyword evidence="3" id="KW-1185">Reference proteome</keyword>
<reference evidence="2 3" key="1">
    <citation type="submission" date="2018-10" db="EMBL/GenBank/DDBJ databases">
        <title>A high-quality apple genome assembly.</title>
        <authorList>
            <person name="Hu J."/>
        </authorList>
    </citation>
    <scope>NUCLEOTIDE SEQUENCE [LARGE SCALE GENOMIC DNA]</scope>
    <source>
        <strain evidence="3">cv. HFTH1</strain>
        <tissue evidence="2">Young leaf</tissue>
    </source>
</reference>